<dbReference type="InterPro" id="IPR002110">
    <property type="entry name" value="Ankyrin_rpt"/>
</dbReference>
<dbReference type="EMBL" id="JAKJXO020000004">
    <property type="protein sequence ID" value="KAL1606732.1"/>
    <property type="molecule type" value="Genomic_DNA"/>
</dbReference>
<dbReference type="Gene3D" id="1.25.40.20">
    <property type="entry name" value="Ankyrin repeat-containing domain"/>
    <property type="match status" value="4"/>
</dbReference>
<dbReference type="PROSITE" id="PS50088">
    <property type="entry name" value="ANK_REPEAT"/>
    <property type="match status" value="1"/>
</dbReference>
<keyword evidence="5" id="KW-1185">Reference proteome</keyword>
<proteinExistence type="predicted"/>
<dbReference type="InterPro" id="IPR036770">
    <property type="entry name" value="Ankyrin_rpt-contain_sf"/>
</dbReference>
<keyword evidence="2 3" id="KW-0040">ANK repeat</keyword>
<evidence type="ECO:0000256" key="3">
    <source>
        <dbReference type="PROSITE-ProRule" id="PRU00023"/>
    </source>
</evidence>
<protein>
    <recommendedName>
        <fullName evidence="6">Ankyrin repeat protein</fullName>
    </recommendedName>
</protein>
<name>A0ABR3RS20_9PLEO</name>
<reference evidence="4 5" key="1">
    <citation type="submission" date="2024-02" db="EMBL/GenBank/DDBJ databases">
        <title>De novo assembly and annotation of 12 fungi associated with fruit tree decline syndrome in Ontario, Canada.</title>
        <authorList>
            <person name="Sulman M."/>
            <person name="Ellouze W."/>
            <person name="Ilyukhin E."/>
        </authorList>
    </citation>
    <scope>NUCLEOTIDE SEQUENCE [LARGE SCALE GENOMIC DNA]</scope>
    <source>
        <strain evidence="4 5">M42-189</strain>
    </source>
</reference>
<dbReference type="PANTHER" id="PTHR24123">
    <property type="entry name" value="ANKYRIN REPEAT-CONTAINING"/>
    <property type="match status" value="1"/>
</dbReference>
<dbReference type="PROSITE" id="PS50297">
    <property type="entry name" value="ANK_REP_REGION"/>
    <property type="match status" value="1"/>
</dbReference>
<dbReference type="SUPFAM" id="SSF48403">
    <property type="entry name" value="Ankyrin repeat"/>
    <property type="match status" value="3"/>
</dbReference>
<keyword evidence="1" id="KW-0677">Repeat</keyword>
<comment type="caution">
    <text evidence="4">The sequence shown here is derived from an EMBL/GenBank/DDBJ whole genome shotgun (WGS) entry which is preliminary data.</text>
</comment>
<dbReference type="InterPro" id="IPR051165">
    <property type="entry name" value="Multifunctional_ANK_Repeat"/>
</dbReference>
<accession>A0ABR3RS20</accession>
<evidence type="ECO:0000313" key="5">
    <source>
        <dbReference type="Proteomes" id="UP001521785"/>
    </source>
</evidence>
<evidence type="ECO:0000256" key="1">
    <source>
        <dbReference type="ARBA" id="ARBA00022737"/>
    </source>
</evidence>
<organism evidence="4 5">
    <name type="scientific">Paraconiothyrium brasiliense</name>
    <dbReference type="NCBI Taxonomy" id="300254"/>
    <lineage>
        <taxon>Eukaryota</taxon>
        <taxon>Fungi</taxon>
        <taxon>Dikarya</taxon>
        <taxon>Ascomycota</taxon>
        <taxon>Pezizomycotina</taxon>
        <taxon>Dothideomycetes</taxon>
        <taxon>Pleosporomycetidae</taxon>
        <taxon>Pleosporales</taxon>
        <taxon>Massarineae</taxon>
        <taxon>Didymosphaeriaceae</taxon>
        <taxon>Paraconiothyrium</taxon>
    </lineage>
</organism>
<dbReference type="Proteomes" id="UP001521785">
    <property type="component" value="Unassembled WGS sequence"/>
</dbReference>
<dbReference type="SMART" id="SM00248">
    <property type="entry name" value="ANK"/>
    <property type="match status" value="13"/>
</dbReference>
<evidence type="ECO:0008006" key="6">
    <source>
        <dbReference type="Google" id="ProtNLM"/>
    </source>
</evidence>
<dbReference type="Pfam" id="PF12796">
    <property type="entry name" value="Ank_2"/>
    <property type="match status" value="1"/>
</dbReference>
<sequence>MNVRRSLQDVIRDVGIHPVSARQPPLPSPTQPAIFASEEDHTLARQLLVDQRVSGPDYRDPGKKLKLIFRSSKEKERLQDTTQWDFSQDELDRALSAAIDKPATRPGLIQAFLNLGAKVNFVEVADQKSKANKKTVVTDRRRSTVLQRAATVRRADSLSLLAASGADQITLDEGLKAALAANDHPCVQELLRHGADLNTSPNALADAVRSNDQNFVRLLLRAPKALRPDIISSCLPAAVQQKSEPVISLLITHGADPNFDNASALTTSVARCEYRTCVALVAGPMPLNSTSLKAAFETVMRMSSAQDLYQFLELFFCCGLSPASPRLTGLLVAASQRNDIRMAEMLINYGVPPTVNQAECLKIAIARSHWQLADIILKTSISPAHASMALDVVPEDTPKSERLHIISTLVAKGASGSSLERWLVRAVEEGDSELMDLLLNAGQPLGTGNNRAIQAAVARKDIRSLRLLLASRPSPQSLAQVFPLIRSGYTASERLETVRLLLEHGACGPEVDQALVAAVADTSSTRDIALITELVRHGALVNHDHGKALKLAVSQADLPIVRLLCGAKVSTQSKSACLPLIFDTKGSRRPATIAMLELLVAGGVEEGAATQALEIAVRGGSPNLDVIERLIAADPRLLSQAFQFATSLSSVPHKEAILKSLLGRGISQETLDRALITEIRQLKGTDESAIAQLLLQHGASINYNGGAAFVASAATGNSLLVKLLLTGRDSPWQPTVTSAFQSLFDPANLRRLNPAAPSRTSVGNIVVALRQEAPHTHSADNERSSGDYVEVAEQLLNLGVDQNAVDLALRAVLDPENGLHATESIVDRLLNHRADVNAANGVCFVFAARRNSTLFARLLEFRPNFTALLPSLISSGLDEGILLELIEACFSHGCTADDLDLSHPTSLILAVQKYPRSEALIQKLLNHGCNPEASLSGVIDTKVGEEAIPALLWALAQPQKRVSSSVIITLLQAGASCTRVAPVSDIAPIALAAREGRADIVKVLLERGADASIRDKQDRSALFYAGGSSNTSVVETLAPHALKNDGSIHEAARSLQLDVVALLIKASHDVNFPSRHHGGRNALGELCLNVEINNSSQRSRTRQVLRLLLDNGANPTFKARNERSTVHLALDNAHNPLTIAETLLETEIWEQLNDEKHMFRDEKGLWYSPYSYVERMPSPARKAQKQDLLDLLRDKGCAPRFYSENEDQPLGAIGMPAAIARLADRQKEHQLSLKLAKEASEHARMLEETAHLDLLRRKKEQQDAEMAAVEAATRHSQGIEQRQHEANVQRVREAERMKRAEKVAWHALLTQQEHESATQRAQIEERRSNAAYTAENRLIEARKGEVEHRAGLERRALKEKDEHMSKNLTMQMQIQDRVDESAKLHAGLNSRKQLEWGTVD</sequence>
<evidence type="ECO:0000256" key="2">
    <source>
        <dbReference type="ARBA" id="ARBA00023043"/>
    </source>
</evidence>
<dbReference type="PANTHER" id="PTHR24123:SF33">
    <property type="entry name" value="PROTEIN HOS4"/>
    <property type="match status" value="1"/>
</dbReference>
<gene>
    <name evidence="4" type="ORF">SLS60_004139</name>
</gene>
<feature type="repeat" description="ANK" evidence="3">
    <location>
        <begin position="984"/>
        <end position="1016"/>
    </location>
</feature>
<evidence type="ECO:0000313" key="4">
    <source>
        <dbReference type="EMBL" id="KAL1606732.1"/>
    </source>
</evidence>